<dbReference type="KEGG" id="cpi:Cpin_4360"/>
<name>A0A979GQT0_CHIPD</name>
<dbReference type="AlphaFoldDB" id="A0A979GQT0"/>
<dbReference type="RefSeq" id="WP_012791975.1">
    <property type="nucleotide sequence ID" value="NC_013132.1"/>
</dbReference>
<evidence type="ECO:0000313" key="2">
    <source>
        <dbReference type="Proteomes" id="UP000002215"/>
    </source>
</evidence>
<dbReference type="InterPro" id="IPR019619">
    <property type="entry name" value="DUF2490"/>
</dbReference>
<dbReference type="EMBL" id="CP001699">
    <property type="protein sequence ID" value="ACU61807.1"/>
    <property type="molecule type" value="Genomic_DNA"/>
</dbReference>
<evidence type="ECO:0000313" key="1">
    <source>
        <dbReference type="EMBL" id="ACU61807.1"/>
    </source>
</evidence>
<dbReference type="Proteomes" id="UP000002215">
    <property type="component" value="Chromosome"/>
</dbReference>
<reference evidence="1 2" key="2">
    <citation type="journal article" date="2010" name="Stand. Genomic Sci.">
        <title>Complete genome sequence of Chitinophaga pinensis type strain (UQM 2034).</title>
        <authorList>
            <person name="Glavina Del Rio T."/>
            <person name="Abt B."/>
            <person name="Spring S."/>
            <person name="Lapidus A."/>
            <person name="Nolan M."/>
            <person name="Tice H."/>
            <person name="Copeland A."/>
            <person name="Cheng J.F."/>
            <person name="Chen F."/>
            <person name="Bruce D."/>
            <person name="Goodwin L."/>
            <person name="Pitluck S."/>
            <person name="Ivanova N."/>
            <person name="Mavromatis K."/>
            <person name="Mikhailova N."/>
            <person name="Pati A."/>
            <person name="Chen A."/>
            <person name="Palaniappan K."/>
            <person name="Land M."/>
            <person name="Hauser L."/>
            <person name="Chang Y.J."/>
            <person name="Jeffries C.D."/>
            <person name="Chain P."/>
            <person name="Saunders E."/>
            <person name="Detter J.C."/>
            <person name="Brettin T."/>
            <person name="Rohde M."/>
            <person name="Goker M."/>
            <person name="Bristow J."/>
            <person name="Eisen J.A."/>
            <person name="Markowitz V."/>
            <person name="Hugenholtz P."/>
            <person name="Kyrpides N.C."/>
            <person name="Klenk H.P."/>
            <person name="Lucas S."/>
        </authorList>
    </citation>
    <scope>NUCLEOTIDE SEQUENCE [LARGE SCALE GENOMIC DNA]</scope>
    <source>
        <strain evidence="2">ATCC 43595 / DSM 2588 / LMG 13176 / NBRC 15968 / NCIMB 11800 / UQM 2034</strain>
    </source>
</reference>
<organism evidence="1 2">
    <name type="scientific">Chitinophaga pinensis (strain ATCC 43595 / DSM 2588 / LMG 13176 / NBRC 15968 / NCIMB 11800 / UQM 2034)</name>
    <dbReference type="NCBI Taxonomy" id="485918"/>
    <lineage>
        <taxon>Bacteria</taxon>
        <taxon>Pseudomonadati</taxon>
        <taxon>Bacteroidota</taxon>
        <taxon>Chitinophagia</taxon>
        <taxon>Chitinophagales</taxon>
        <taxon>Chitinophagaceae</taxon>
        <taxon>Chitinophaga</taxon>
    </lineage>
</organism>
<accession>A0A979GQT0</accession>
<protein>
    <recommendedName>
        <fullName evidence="3">DUF2490 domain-containing protein</fullName>
    </recommendedName>
</protein>
<sequence length="230" mass="27152">MRNYPTVTTQILYPKYLLKAYLLLFLTLYSSICIYSQQQPTTTAWVIPGITYQHAERLKLSAQYALSTHQHTHLLYLQSYIGISKYVILNPAYLYINYHPPAGPVIPEHSFMTGCLLTTKLNRIILEDRNVIWNRFRQHAADMHIYRNRLRLTWPLPGKLQQTRIYSFDETWILINEKRWMRNRIAAGVSSDVLPWFNLDMSYAYEQDKVNGGLNIFFIMGTIQLSRKQR</sequence>
<gene>
    <name evidence="1" type="ordered locus">Cpin_4360</name>
</gene>
<dbReference type="Pfam" id="PF10677">
    <property type="entry name" value="DUF2490"/>
    <property type="match status" value="1"/>
</dbReference>
<evidence type="ECO:0008006" key="3">
    <source>
        <dbReference type="Google" id="ProtNLM"/>
    </source>
</evidence>
<proteinExistence type="predicted"/>
<dbReference type="OrthoDB" id="652529at2"/>
<reference evidence="2" key="1">
    <citation type="submission" date="2009-08" db="EMBL/GenBank/DDBJ databases">
        <title>The complete genome of Chitinophaga pinensis DSM 2588.</title>
        <authorList>
            <consortium name="US DOE Joint Genome Institute (JGI-PGF)"/>
            <person name="Lucas S."/>
            <person name="Copeland A."/>
            <person name="Lapidus A."/>
            <person name="Glavina del Rio T."/>
            <person name="Dalin E."/>
            <person name="Tice H."/>
            <person name="Bruce D."/>
            <person name="Goodwin L."/>
            <person name="Pitluck S."/>
            <person name="Kyrpides N."/>
            <person name="Mavromatis K."/>
            <person name="Ivanova N."/>
            <person name="Mikhailova N."/>
            <person name="Sims D."/>
            <person name="Meinche L."/>
            <person name="Brettin T."/>
            <person name="Detter J.C."/>
            <person name="Han C."/>
            <person name="Larimer F."/>
            <person name="Land M."/>
            <person name="Hauser L."/>
            <person name="Markowitz V."/>
            <person name="Cheng J.-F."/>
            <person name="Hugenholtz P."/>
            <person name="Woyke T."/>
            <person name="Wu D."/>
            <person name="Spring S."/>
            <person name="Klenk H.-P."/>
            <person name="Eisen J.A."/>
        </authorList>
    </citation>
    <scope>NUCLEOTIDE SEQUENCE [LARGE SCALE GENOMIC DNA]</scope>
    <source>
        <strain evidence="2">ATCC 43595 / DSM 2588 / LMG 13176 / NBRC 15968 / NCIMB 11800 / UQM 2034</strain>
    </source>
</reference>